<evidence type="ECO:0000256" key="1">
    <source>
        <dbReference type="SAM" id="SignalP"/>
    </source>
</evidence>
<sequence length="516" mass="55925">MKKILIYVWFIAGLTAFSSCSDDVMDEITSVNLSRTLSPTDLGVIVYNKTGARLTWKAVNNAKSYTLEIFENADFSGSPVKKVDNISFDQVPYTVTALGGETKYFVRVKAVGEGIDDSKWITATFTTDAEQIFQDVSPENLAAKSVKLNWPAGEIATSIVLTPGNINHTVTSEEITAGAATISGLTPETTYTAKLMNGTKTRGTKTFTTLIDLDGAIAVYPTDNFASIIANAAGGETFALMPGEYTINADIAISKSISIKGARPSDKPVIKGMAVKLRGNAGLSLKDLVLDGTGALNSNQAIIYDEALDNAYAALNVENCEIKNYIKGVMYVNVKALIEAVTFRGNIIHHIECNGGDFIDFRTGLAKTFLFENNTVYASAAERDLFRMDNAGSTNFPSINSVITIQTNTFNSVSTGSSRRFLYIRLATHQIYFTKNIITNTNGYYTNQASTTITTMADNNYFNALNFTASATANAKNDTGVYTTLDPQFTNASQGNFTINNLDLKAKGVGDPRWRQ</sequence>
<keyword evidence="4" id="KW-1185">Reference proteome</keyword>
<name>A0A2U2PAG7_9SPHI</name>
<dbReference type="InterPro" id="IPR013783">
    <property type="entry name" value="Ig-like_fold"/>
</dbReference>
<dbReference type="InterPro" id="IPR036116">
    <property type="entry name" value="FN3_sf"/>
</dbReference>
<dbReference type="Proteomes" id="UP000245647">
    <property type="component" value="Unassembled WGS sequence"/>
</dbReference>
<feature type="chain" id="PRO_5015489312" evidence="1">
    <location>
        <begin position="22"/>
        <end position="516"/>
    </location>
</feature>
<dbReference type="AlphaFoldDB" id="A0A2U2PAG7"/>
<dbReference type="Pfam" id="PF16318">
    <property type="entry name" value="DUF4957"/>
    <property type="match status" value="1"/>
</dbReference>
<dbReference type="PROSITE" id="PS51257">
    <property type="entry name" value="PROKAR_LIPOPROTEIN"/>
    <property type="match status" value="1"/>
</dbReference>
<dbReference type="InterPro" id="IPR003961">
    <property type="entry name" value="FN3_dom"/>
</dbReference>
<dbReference type="EMBL" id="QEAS01000028">
    <property type="protein sequence ID" value="PWG78294.1"/>
    <property type="molecule type" value="Genomic_DNA"/>
</dbReference>
<dbReference type="SUPFAM" id="SSF51126">
    <property type="entry name" value="Pectin lyase-like"/>
    <property type="match status" value="1"/>
</dbReference>
<reference evidence="3 4" key="1">
    <citation type="submission" date="2018-04" db="EMBL/GenBank/DDBJ databases">
        <title>Pedobacter chongqingensis sp. nov., isolated from a rottenly hemp rope.</title>
        <authorList>
            <person name="Cai Y."/>
        </authorList>
    </citation>
    <scope>NUCLEOTIDE SEQUENCE [LARGE SCALE GENOMIC DNA]</scope>
    <source>
        <strain evidence="3 4">FJ4-8</strain>
    </source>
</reference>
<feature type="signal peptide" evidence="1">
    <location>
        <begin position="1"/>
        <end position="21"/>
    </location>
</feature>
<evidence type="ECO:0000259" key="2">
    <source>
        <dbReference type="PROSITE" id="PS50853"/>
    </source>
</evidence>
<gene>
    <name evidence="3" type="ORF">DDR33_23000</name>
</gene>
<dbReference type="SMART" id="SM00060">
    <property type="entry name" value="FN3"/>
    <property type="match status" value="2"/>
</dbReference>
<dbReference type="SUPFAM" id="SSF49265">
    <property type="entry name" value="Fibronectin type III"/>
    <property type="match status" value="1"/>
</dbReference>
<evidence type="ECO:0000313" key="4">
    <source>
        <dbReference type="Proteomes" id="UP000245647"/>
    </source>
</evidence>
<dbReference type="CDD" id="cd00063">
    <property type="entry name" value="FN3"/>
    <property type="match status" value="1"/>
</dbReference>
<dbReference type="PROSITE" id="PS50853">
    <property type="entry name" value="FN3"/>
    <property type="match status" value="1"/>
</dbReference>
<dbReference type="OrthoDB" id="691503at2"/>
<proteinExistence type="predicted"/>
<dbReference type="RefSeq" id="WP_109418198.1">
    <property type="nucleotide sequence ID" value="NZ_QEAS01000028.1"/>
</dbReference>
<protein>
    <submittedName>
        <fullName evidence="3">Fibronectin type III domain-containing protein</fullName>
    </submittedName>
</protein>
<comment type="caution">
    <text evidence="3">The sequence shown here is derived from an EMBL/GenBank/DDBJ whole genome shotgun (WGS) entry which is preliminary data.</text>
</comment>
<dbReference type="Gene3D" id="2.60.40.10">
    <property type="entry name" value="Immunoglobulins"/>
    <property type="match status" value="1"/>
</dbReference>
<accession>A0A2U2PAG7</accession>
<dbReference type="InterPro" id="IPR011050">
    <property type="entry name" value="Pectin_lyase_fold/virulence"/>
</dbReference>
<evidence type="ECO:0000313" key="3">
    <source>
        <dbReference type="EMBL" id="PWG78294.1"/>
    </source>
</evidence>
<dbReference type="InterPro" id="IPR032530">
    <property type="entry name" value="DUF4957"/>
</dbReference>
<dbReference type="Pfam" id="PF17161">
    <property type="entry name" value="DUF5123"/>
    <property type="match status" value="1"/>
</dbReference>
<keyword evidence="1" id="KW-0732">Signal</keyword>
<organism evidence="3 4">
    <name type="scientific">Pararcticibacter amylolyticus</name>
    <dbReference type="NCBI Taxonomy" id="2173175"/>
    <lineage>
        <taxon>Bacteria</taxon>
        <taxon>Pseudomonadati</taxon>
        <taxon>Bacteroidota</taxon>
        <taxon>Sphingobacteriia</taxon>
        <taxon>Sphingobacteriales</taxon>
        <taxon>Sphingobacteriaceae</taxon>
        <taxon>Pararcticibacter</taxon>
    </lineage>
</organism>
<dbReference type="InterPro" id="IPR033427">
    <property type="entry name" value="DUF5123"/>
</dbReference>
<feature type="domain" description="Fibronectin type-III" evidence="2">
    <location>
        <begin position="38"/>
        <end position="131"/>
    </location>
</feature>